<dbReference type="PANTHER" id="PTHR45835">
    <property type="entry name" value="YALI0A06105P"/>
    <property type="match status" value="1"/>
</dbReference>
<sequence>MVKLKPRQVRAMSMTVNYGLKKKKLEAQREASKDLKALTEWLRGLDTRFEKRDDGGIYFVDRIRISSVRGIDTHTSKYSVPSGVDKMYYDLRDLYLWPDMKKDIAEHVSKCLTCSKIKAEHQKPSGLLQQPEIHEWKWEKITMDLVTRLPRSSSEYDGIWVIVDRLTKFAHFLAIREDFKMEKLARIYINGIVARHRALGTRLDMSTAYHPQTDGQSERTIQTLENMLRACVMDFGGSWDTYLPLVKFSNNNSYRKSIKCAPFEALYGRTDLAKITKKWLKPDKNEHEIVKSAQKPDPKIFLCSRSQVKSKLQTQGAHSANC</sequence>
<name>A0A699IEF5_TANCI</name>
<feature type="domain" description="Integrase zinc-binding" evidence="1">
    <location>
        <begin position="82"/>
        <end position="119"/>
    </location>
</feature>
<dbReference type="Gene3D" id="1.10.340.70">
    <property type="match status" value="1"/>
</dbReference>
<organism evidence="2">
    <name type="scientific">Tanacetum cinerariifolium</name>
    <name type="common">Dalmatian daisy</name>
    <name type="synonym">Chrysanthemum cinerariifolium</name>
    <dbReference type="NCBI Taxonomy" id="118510"/>
    <lineage>
        <taxon>Eukaryota</taxon>
        <taxon>Viridiplantae</taxon>
        <taxon>Streptophyta</taxon>
        <taxon>Embryophyta</taxon>
        <taxon>Tracheophyta</taxon>
        <taxon>Spermatophyta</taxon>
        <taxon>Magnoliopsida</taxon>
        <taxon>eudicotyledons</taxon>
        <taxon>Gunneridae</taxon>
        <taxon>Pentapetalae</taxon>
        <taxon>asterids</taxon>
        <taxon>campanulids</taxon>
        <taxon>Asterales</taxon>
        <taxon>Asteraceae</taxon>
        <taxon>Asteroideae</taxon>
        <taxon>Anthemideae</taxon>
        <taxon>Anthemidinae</taxon>
        <taxon>Tanacetum</taxon>
    </lineage>
</organism>
<protein>
    <submittedName>
        <fullName evidence="2">Putative reverse transcriptase domain-containing protein</fullName>
    </submittedName>
</protein>
<dbReference type="InterPro" id="IPR036397">
    <property type="entry name" value="RNaseH_sf"/>
</dbReference>
<dbReference type="InterPro" id="IPR012337">
    <property type="entry name" value="RNaseH-like_sf"/>
</dbReference>
<keyword evidence="2" id="KW-0695">RNA-directed DNA polymerase</keyword>
<dbReference type="Pfam" id="PF17921">
    <property type="entry name" value="Integrase_H2C2"/>
    <property type="match status" value="1"/>
</dbReference>
<evidence type="ECO:0000313" key="2">
    <source>
        <dbReference type="EMBL" id="GEZ58778.1"/>
    </source>
</evidence>
<dbReference type="PANTHER" id="PTHR45835:SF99">
    <property type="entry name" value="CHROMO DOMAIN-CONTAINING PROTEIN-RELATED"/>
    <property type="match status" value="1"/>
</dbReference>
<accession>A0A699IEF5</accession>
<dbReference type="InterPro" id="IPR041588">
    <property type="entry name" value="Integrase_H2C2"/>
</dbReference>
<evidence type="ECO:0000259" key="1">
    <source>
        <dbReference type="Pfam" id="PF17921"/>
    </source>
</evidence>
<dbReference type="GO" id="GO:0003676">
    <property type="term" value="F:nucleic acid binding"/>
    <property type="evidence" value="ECO:0007669"/>
    <property type="project" value="InterPro"/>
</dbReference>
<keyword evidence="2" id="KW-0548">Nucleotidyltransferase</keyword>
<gene>
    <name evidence="2" type="ORF">Tci_530751</name>
</gene>
<reference evidence="2" key="1">
    <citation type="journal article" date="2019" name="Sci. Rep.">
        <title>Draft genome of Tanacetum cinerariifolium, the natural source of mosquito coil.</title>
        <authorList>
            <person name="Yamashiro T."/>
            <person name="Shiraishi A."/>
            <person name="Satake H."/>
            <person name="Nakayama K."/>
        </authorList>
    </citation>
    <scope>NUCLEOTIDE SEQUENCE</scope>
</reference>
<dbReference type="AlphaFoldDB" id="A0A699IEF5"/>
<comment type="caution">
    <text evidence="2">The sequence shown here is derived from an EMBL/GenBank/DDBJ whole genome shotgun (WGS) entry which is preliminary data.</text>
</comment>
<dbReference type="SUPFAM" id="SSF53098">
    <property type="entry name" value="Ribonuclease H-like"/>
    <property type="match status" value="1"/>
</dbReference>
<dbReference type="GO" id="GO:0003964">
    <property type="term" value="F:RNA-directed DNA polymerase activity"/>
    <property type="evidence" value="ECO:0007669"/>
    <property type="project" value="UniProtKB-KW"/>
</dbReference>
<proteinExistence type="predicted"/>
<dbReference type="EMBL" id="BKCJ010297334">
    <property type="protein sequence ID" value="GEZ58778.1"/>
    <property type="molecule type" value="Genomic_DNA"/>
</dbReference>
<dbReference type="Gene3D" id="3.30.420.10">
    <property type="entry name" value="Ribonuclease H-like superfamily/Ribonuclease H"/>
    <property type="match status" value="2"/>
</dbReference>
<keyword evidence="2" id="KW-0808">Transferase</keyword>